<name>A0ABU8X6K1_9BURK</name>
<comment type="caution">
    <text evidence="2">The sequence shown here is derived from an EMBL/GenBank/DDBJ whole genome shotgun (WGS) entry which is preliminary data.</text>
</comment>
<sequence>MAYEARYVLRPNPGADLGAVIEAVKAGAALWKKHGAPDPQLWSVAAGELGNYVLTIQFENAAAYAKVTDPLSADPEFRRWQASNVQAGGFTWVRSNLMREIALS</sequence>
<feature type="domain" description="NIPSNAP" evidence="1">
    <location>
        <begin position="6"/>
        <end position="87"/>
    </location>
</feature>
<dbReference type="Proteomes" id="UP001367030">
    <property type="component" value="Unassembled WGS sequence"/>
</dbReference>
<evidence type="ECO:0000259" key="1">
    <source>
        <dbReference type="Pfam" id="PF07978"/>
    </source>
</evidence>
<evidence type="ECO:0000313" key="3">
    <source>
        <dbReference type="Proteomes" id="UP001367030"/>
    </source>
</evidence>
<proteinExistence type="predicted"/>
<protein>
    <submittedName>
        <fullName evidence="2">NIPSNAP family protein</fullName>
    </submittedName>
</protein>
<evidence type="ECO:0000313" key="2">
    <source>
        <dbReference type="EMBL" id="MEJ8855279.1"/>
    </source>
</evidence>
<keyword evidence="3" id="KW-1185">Reference proteome</keyword>
<reference evidence="2 3" key="1">
    <citation type="submission" date="2024-03" db="EMBL/GenBank/DDBJ databases">
        <title>Novel species of the genus Variovorax.</title>
        <authorList>
            <person name="Liu Q."/>
            <person name="Xin Y.-H."/>
        </authorList>
    </citation>
    <scope>NUCLEOTIDE SEQUENCE [LARGE SCALE GENOMIC DNA]</scope>
    <source>
        <strain evidence="2 3">KACC 18901</strain>
    </source>
</reference>
<accession>A0ABU8X6K1</accession>
<organism evidence="2 3">
    <name type="scientific">Variovorax robiniae</name>
    <dbReference type="NCBI Taxonomy" id="1836199"/>
    <lineage>
        <taxon>Bacteria</taxon>
        <taxon>Pseudomonadati</taxon>
        <taxon>Pseudomonadota</taxon>
        <taxon>Betaproteobacteria</taxon>
        <taxon>Burkholderiales</taxon>
        <taxon>Comamonadaceae</taxon>
        <taxon>Variovorax</taxon>
    </lineage>
</organism>
<dbReference type="InterPro" id="IPR012577">
    <property type="entry name" value="NIPSNAP"/>
</dbReference>
<dbReference type="RefSeq" id="WP_340335363.1">
    <property type="nucleotide sequence ID" value="NZ_JBBKZS010000004.1"/>
</dbReference>
<dbReference type="Pfam" id="PF07978">
    <property type="entry name" value="NIPSNAP"/>
    <property type="match status" value="1"/>
</dbReference>
<dbReference type="Gene3D" id="3.30.70.100">
    <property type="match status" value="1"/>
</dbReference>
<dbReference type="SUPFAM" id="SSF54909">
    <property type="entry name" value="Dimeric alpha+beta barrel"/>
    <property type="match status" value="1"/>
</dbReference>
<dbReference type="InterPro" id="IPR011008">
    <property type="entry name" value="Dimeric_a/b-barrel"/>
</dbReference>
<dbReference type="EMBL" id="JBBKZS010000004">
    <property type="protein sequence ID" value="MEJ8855279.1"/>
    <property type="molecule type" value="Genomic_DNA"/>
</dbReference>
<gene>
    <name evidence="2" type="ORF">WKW79_11905</name>
</gene>